<dbReference type="AlphaFoldDB" id="X0WM33"/>
<reference evidence="1" key="1">
    <citation type="journal article" date="2014" name="Front. Microbiol.">
        <title>High frequency of phylogenetically diverse reductive dehalogenase-homologous genes in deep subseafloor sedimentary metagenomes.</title>
        <authorList>
            <person name="Kawai M."/>
            <person name="Futagami T."/>
            <person name="Toyoda A."/>
            <person name="Takaki Y."/>
            <person name="Nishi S."/>
            <person name="Hori S."/>
            <person name="Arai W."/>
            <person name="Tsubouchi T."/>
            <person name="Morono Y."/>
            <person name="Uchiyama I."/>
            <person name="Ito T."/>
            <person name="Fujiyama A."/>
            <person name="Inagaki F."/>
            <person name="Takami H."/>
        </authorList>
    </citation>
    <scope>NUCLEOTIDE SEQUENCE</scope>
    <source>
        <strain evidence="1">Expedition CK06-06</strain>
    </source>
</reference>
<protein>
    <submittedName>
        <fullName evidence="1">Uncharacterized protein</fullName>
    </submittedName>
</protein>
<feature type="non-terminal residue" evidence="1">
    <location>
        <position position="1"/>
    </location>
</feature>
<evidence type="ECO:0000313" key="1">
    <source>
        <dbReference type="EMBL" id="GAG13766.1"/>
    </source>
</evidence>
<accession>X0WM33</accession>
<sequence length="75" mass="8370">PLESGREVIKVDSCIAKIVQALNNFNIQTVASCCGHGNRPGNIVLADGRELWIVPDYETSRELDKKYPNIWGEVK</sequence>
<dbReference type="EMBL" id="BARS01021124">
    <property type="protein sequence ID" value="GAG13766.1"/>
    <property type="molecule type" value="Genomic_DNA"/>
</dbReference>
<comment type="caution">
    <text evidence="1">The sequence shown here is derived from an EMBL/GenBank/DDBJ whole genome shotgun (WGS) entry which is preliminary data.</text>
</comment>
<gene>
    <name evidence="1" type="ORF">S01H1_33977</name>
</gene>
<name>X0WM33_9ZZZZ</name>
<organism evidence="1">
    <name type="scientific">marine sediment metagenome</name>
    <dbReference type="NCBI Taxonomy" id="412755"/>
    <lineage>
        <taxon>unclassified sequences</taxon>
        <taxon>metagenomes</taxon>
        <taxon>ecological metagenomes</taxon>
    </lineage>
</organism>
<proteinExistence type="predicted"/>